<evidence type="ECO:0000313" key="3">
    <source>
        <dbReference type="EMBL" id="SDS16637.1"/>
    </source>
</evidence>
<reference evidence="4" key="1">
    <citation type="submission" date="2016-10" db="EMBL/GenBank/DDBJ databases">
        <authorList>
            <person name="Varghese N."/>
            <person name="Submissions S."/>
        </authorList>
    </citation>
    <scope>NUCLEOTIDE SEQUENCE [LARGE SCALE GENOMIC DNA]</scope>
    <source>
        <strain evidence="4">JCM 14963</strain>
    </source>
</reference>
<dbReference type="RefSeq" id="WP_092284964.1">
    <property type="nucleotide sequence ID" value="NZ_BAABWD010000001.1"/>
</dbReference>
<accession>A0A1H1Q060</accession>
<dbReference type="STRING" id="472181.SAMN05216271_1306"/>
<dbReference type="EMBL" id="LT629763">
    <property type="protein sequence ID" value="SDS16637.1"/>
    <property type="molecule type" value="Genomic_DNA"/>
</dbReference>
<dbReference type="InterPro" id="IPR050471">
    <property type="entry name" value="AB_hydrolase"/>
</dbReference>
<reference evidence="3" key="2">
    <citation type="submission" date="2016-10" db="EMBL/GenBank/DDBJ databases">
        <authorList>
            <person name="de Groot N.N."/>
        </authorList>
    </citation>
    <scope>NUCLEOTIDE SEQUENCE [LARGE SCALE GENOMIC DNA]</scope>
    <source>
        <strain evidence="3">JCM 14963</strain>
    </source>
</reference>
<dbReference type="AlphaFoldDB" id="A0A1H1Q060"/>
<dbReference type="GO" id="GO:0016787">
    <property type="term" value="F:hydrolase activity"/>
    <property type="evidence" value="ECO:0007669"/>
    <property type="project" value="UniProtKB-KW"/>
</dbReference>
<dbReference type="PANTHER" id="PTHR43433:SF5">
    <property type="entry name" value="AB HYDROLASE-1 DOMAIN-CONTAINING PROTEIN"/>
    <property type="match status" value="1"/>
</dbReference>
<evidence type="ECO:0000313" key="4">
    <source>
        <dbReference type="Proteomes" id="UP000243413"/>
    </source>
</evidence>
<dbReference type="Pfam" id="PF00561">
    <property type="entry name" value="Abhydrolase_1"/>
    <property type="match status" value="1"/>
</dbReference>
<dbReference type="InterPro" id="IPR029058">
    <property type="entry name" value="AB_hydrolase_fold"/>
</dbReference>
<evidence type="ECO:0000313" key="5">
    <source>
        <dbReference type="Proteomes" id="UP001486808"/>
    </source>
</evidence>
<keyword evidence="2" id="KW-0378">Hydrolase</keyword>
<dbReference type="SUPFAM" id="SSF53474">
    <property type="entry name" value="alpha/beta-Hydrolases"/>
    <property type="match status" value="1"/>
</dbReference>
<keyword evidence="5" id="KW-1185">Reference proteome</keyword>
<protein>
    <submittedName>
        <fullName evidence="2">Alpha/beta hydrolase</fullName>
    </submittedName>
    <submittedName>
        <fullName evidence="3">Pimeloyl-ACP methyl ester carboxylesterase</fullName>
    </submittedName>
</protein>
<organism evidence="3 4">
    <name type="scientific">Halopseudomonas sabulinigri</name>
    <dbReference type="NCBI Taxonomy" id="472181"/>
    <lineage>
        <taxon>Bacteria</taxon>
        <taxon>Pseudomonadati</taxon>
        <taxon>Pseudomonadota</taxon>
        <taxon>Gammaproteobacteria</taxon>
        <taxon>Pseudomonadales</taxon>
        <taxon>Pseudomonadaceae</taxon>
        <taxon>Halopseudomonas</taxon>
    </lineage>
</organism>
<evidence type="ECO:0000259" key="1">
    <source>
        <dbReference type="Pfam" id="PF00561"/>
    </source>
</evidence>
<dbReference type="PANTHER" id="PTHR43433">
    <property type="entry name" value="HYDROLASE, ALPHA/BETA FOLD FAMILY PROTEIN"/>
    <property type="match status" value="1"/>
</dbReference>
<evidence type="ECO:0000313" key="2">
    <source>
        <dbReference type="EMBL" id="GAA6130695.1"/>
    </source>
</evidence>
<name>A0A1H1Q060_9GAMM</name>
<dbReference type="Proteomes" id="UP001486808">
    <property type="component" value="Unassembled WGS sequence"/>
</dbReference>
<dbReference type="EMBL" id="BAABWD010000001">
    <property type="protein sequence ID" value="GAA6130695.1"/>
    <property type="molecule type" value="Genomic_DNA"/>
</dbReference>
<dbReference type="PRINTS" id="PR00111">
    <property type="entry name" value="ABHYDROLASE"/>
</dbReference>
<reference evidence="2 5" key="3">
    <citation type="submission" date="2024-04" db="EMBL/GenBank/DDBJ databases">
        <title>Draft genome sequence of Halopseudomonas sabulinigri NBRC 116187.</title>
        <authorList>
            <person name="Miyakawa T."/>
            <person name="Kusuya Y."/>
            <person name="Miura T."/>
        </authorList>
    </citation>
    <scope>NUCLEOTIDE SEQUENCE [LARGE SCALE GENOMIC DNA]</scope>
    <source>
        <strain evidence="2 5">4NH20-0042</strain>
    </source>
</reference>
<dbReference type="Gene3D" id="3.40.50.1820">
    <property type="entry name" value="alpha/beta hydrolase"/>
    <property type="match status" value="1"/>
</dbReference>
<proteinExistence type="predicted"/>
<sequence length="254" mass="27789">MLQVEIAGAGPSLVWGHGLLGCMAQEGASGWFHRAGLPVRLVRYDACGHGLSQRPLDSTRYTWPALAADMLTVARQHAGRHYALGGHSLGCASALLAALKAPERVSRLVLATPPAIWQQRAAQQRRYQQMIRLLQGRGLNAFIQLSRRFPALPDWLLQGQPDAAVPQLEALNGFTRELLIALLKGAMLSDLPPPERLASLQQPTLILAWQGDATHPLASAEQLADHLPNAELRVIASRQELGNWPQQIAEFINR</sequence>
<dbReference type="Proteomes" id="UP000243413">
    <property type="component" value="Chromosome I"/>
</dbReference>
<gene>
    <name evidence="2" type="ORF">NBRC116187_10550</name>
    <name evidence="3" type="ORF">SAMN05216271_1306</name>
</gene>
<feature type="domain" description="AB hydrolase-1" evidence="1">
    <location>
        <begin position="40"/>
        <end position="236"/>
    </location>
</feature>
<dbReference type="OrthoDB" id="9801400at2"/>
<dbReference type="InterPro" id="IPR000073">
    <property type="entry name" value="AB_hydrolase_1"/>
</dbReference>